<evidence type="ECO:0000256" key="1">
    <source>
        <dbReference type="SAM" id="SignalP"/>
    </source>
</evidence>
<accession>A0A8K0S8K3</accession>
<comment type="caution">
    <text evidence="2">The sequence shown here is derived from an EMBL/GenBank/DDBJ whole genome shotgun (WGS) entry which is preliminary data.</text>
</comment>
<sequence>MWHVVTWTVTKLRCGAALPPFILILPRLPTLDCHLIRLHAPSFTLDLSPSYLSAAALEMIFPPFRCFILDQALVTS</sequence>
<evidence type="ECO:0000313" key="3">
    <source>
        <dbReference type="Proteomes" id="UP000813427"/>
    </source>
</evidence>
<dbReference type="Proteomes" id="UP000813427">
    <property type="component" value="Unassembled WGS sequence"/>
</dbReference>
<feature type="signal peptide" evidence="1">
    <location>
        <begin position="1"/>
        <end position="17"/>
    </location>
</feature>
<name>A0A8K0S8K3_9HYPO</name>
<feature type="chain" id="PRO_5035418304" description="Secreted protein" evidence="1">
    <location>
        <begin position="18"/>
        <end position="76"/>
    </location>
</feature>
<gene>
    <name evidence="2" type="ORF">BKA59DRAFT_81224</name>
</gene>
<organism evidence="2 3">
    <name type="scientific">Fusarium tricinctum</name>
    <dbReference type="NCBI Taxonomy" id="61284"/>
    <lineage>
        <taxon>Eukaryota</taxon>
        <taxon>Fungi</taxon>
        <taxon>Dikarya</taxon>
        <taxon>Ascomycota</taxon>
        <taxon>Pezizomycotina</taxon>
        <taxon>Sordariomycetes</taxon>
        <taxon>Hypocreomycetidae</taxon>
        <taxon>Hypocreales</taxon>
        <taxon>Nectriaceae</taxon>
        <taxon>Fusarium</taxon>
        <taxon>Fusarium tricinctum species complex</taxon>
    </lineage>
</organism>
<keyword evidence="3" id="KW-1185">Reference proteome</keyword>
<dbReference type="AlphaFoldDB" id="A0A8K0S8K3"/>
<protein>
    <recommendedName>
        <fullName evidence="4">Secreted protein</fullName>
    </recommendedName>
</protein>
<dbReference type="EMBL" id="JAGPXF010000002">
    <property type="protein sequence ID" value="KAH7256665.1"/>
    <property type="molecule type" value="Genomic_DNA"/>
</dbReference>
<keyword evidence="1" id="KW-0732">Signal</keyword>
<evidence type="ECO:0000313" key="2">
    <source>
        <dbReference type="EMBL" id="KAH7256665.1"/>
    </source>
</evidence>
<reference evidence="2" key="1">
    <citation type="journal article" date="2021" name="Nat. Commun.">
        <title>Genetic determinants of endophytism in the Arabidopsis root mycobiome.</title>
        <authorList>
            <person name="Mesny F."/>
            <person name="Miyauchi S."/>
            <person name="Thiergart T."/>
            <person name="Pickel B."/>
            <person name="Atanasova L."/>
            <person name="Karlsson M."/>
            <person name="Huettel B."/>
            <person name="Barry K.W."/>
            <person name="Haridas S."/>
            <person name="Chen C."/>
            <person name="Bauer D."/>
            <person name="Andreopoulos W."/>
            <person name="Pangilinan J."/>
            <person name="LaButti K."/>
            <person name="Riley R."/>
            <person name="Lipzen A."/>
            <person name="Clum A."/>
            <person name="Drula E."/>
            <person name="Henrissat B."/>
            <person name="Kohler A."/>
            <person name="Grigoriev I.V."/>
            <person name="Martin F.M."/>
            <person name="Hacquard S."/>
        </authorList>
    </citation>
    <scope>NUCLEOTIDE SEQUENCE</scope>
    <source>
        <strain evidence="2">MPI-SDFR-AT-0068</strain>
    </source>
</reference>
<proteinExistence type="predicted"/>
<evidence type="ECO:0008006" key="4">
    <source>
        <dbReference type="Google" id="ProtNLM"/>
    </source>
</evidence>